<feature type="region of interest" description="Disordered" evidence="1">
    <location>
        <begin position="122"/>
        <end position="141"/>
    </location>
</feature>
<sequence length="192" mass="21485">MPGRLRRMAPRWPNDYFLFPKLTEHLSRTGFSSESDVKTSADHWSNGQGHDFCQAGFNNWVLHSDKCLNRFGVPDRPVAADPRHDGGQAAVDLPLVRPERRRTHRPGRDEGDHLLHLPDAGQAHAAQRGARHARAARRQGLRGQSSLSLSLHFPVRRRESTGIFLRIALFVGTVPADKTLFAGTMCHLHVLA</sequence>
<name>A0A4Y2LQ64_ARAVE</name>
<evidence type="ECO:0000256" key="1">
    <source>
        <dbReference type="SAM" id="MobiDB-lite"/>
    </source>
</evidence>
<gene>
    <name evidence="2" type="ORF">AVEN_9531_1</name>
</gene>
<accession>A0A4Y2LQ64</accession>
<evidence type="ECO:0000313" key="3">
    <source>
        <dbReference type="Proteomes" id="UP000499080"/>
    </source>
</evidence>
<comment type="caution">
    <text evidence="2">The sequence shown here is derived from an EMBL/GenBank/DDBJ whole genome shotgun (WGS) entry which is preliminary data.</text>
</comment>
<proteinExistence type="predicted"/>
<dbReference type="EMBL" id="BGPR01006168">
    <property type="protein sequence ID" value="GBN16589.1"/>
    <property type="molecule type" value="Genomic_DNA"/>
</dbReference>
<reference evidence="2 3" key="1">
    <citation type="journal article" date="2019" name="Sci. Rep.">
        <title>Orb-weaving spider Araneus ventricosus genome elucidates the spidroin gene catalogue.</title>
        <authorList>
            <person name="Kono N."/>
            <person name="Nakamura H."/>
            <person name="Ohtoshi R."/>
            <person name="Moran D.A.P."/>
            <person name="Shinohara A."/>
            <person name="Yoshida Y."/>
            <person name="Fujiwara M."/>
            <person name="Mori M."/>
            <person name="Tomita M."/>
            <person name="Arakawa K."/>
        </authorList>
    </citation>
    <scope>NUCLEOTIDE SEQUENCE [LARGE SCALE GENOMIC DNA]</scope>
</reference>
<dbReference type="AlphaFoldDB" id="A0A4Y2LQ64"/>
<dbReference type="OrthoDB" id="616263at2759"/>
<dbReference type="Proteomes" id="UP000499080">
    <property type="component" value="Unassembled WGS sequence"/>
</dbReference>
<keyword evidence="3" id="KW-1185">Reference proteome</keyword>
<evidence type="ECO:0000313" key="2">
    <source>
        <dbReference type="EMBL" id="GBN16589.1"/>
    </source>
</evidence>
<protein>
    <submittedName>
        <fullName evidence="2">Uncharacterized protein</fullName>
    </submittedName>
</protein>
<organism evidence="2 3">
    <name type="scientific">Araneus ventricosus</name>
    <name type="common">Orbweaver spider</name>
    <name type="synonym">Epeira ventricosa</name>
    <dbReference type="NCBI Taxonomy" id="182803"/>
    <lineage>
        <taxon>Eukaryota</taxon>
        <taxon>Metazoa</taxon>
        <taxon>Ecdysozoa</taxon>
        <taxon>Arthropoda</taxon>
        <taxon>Chelicerata</taxon>
        <taxon>Arachnida</taxon>
        <taxon>Araneae</taxon>
        <taxon>Araneomorphae</taxon>
        <taxon>Entelegynae</taxon>
        <taxon>Araneoidea</taxon>
        <taxon>Araneidae</taxon>
        <taxon>Araneus</taxon>
    </lineage>
</organism>
<feature type="compositionally biased region" description="Basic residues" evidence="1">
    <location>
        <begin position="129"/>
        <end position="140"/>
    </location>
</feature>